<evidence type="ECO:0000313" key="2">
    <source>
        <dbReference type="EMBL" id="WVX49132.1"/>
    </source>
</evidence>
<evidence type="ECO:0000313" key="3">
    <source>
        <dbReference type="Proteomes" id="UP001318682"/>
    </source>
</evidence>
<name>A0ABZ2BSZ6_9RHOB</name>
<dbReference type="EMBL" id="CP143423">
    <property type="protein sequence ID" value="WVX49132.1"/>
    <property type="molecule type" value="Genomic_DNA"/>
</dbReference>
<keyword evidence="1" id="KW-0472">Membrane</keyword>
<keyword evidence="1" id="KW-0812">Transmembrane</keyword>
<keyword evidence="3" id="KW-1185">Reference proteome</keyword>
<proteinExistence type="predicted"/>
<keyword evidence="1" id="KW-1133">Transmembrane helix</keyword>
<protein>
    <submittedName>
        <fullName evidence="2">Uncharacterized protein</fullName>
    </submittedName>
</protein>
<reference evidence="3" key="1">
    <citation type="submission" date="2024-01" db="EMBL/GenBank/DDBJ databases">
        <title>Roseobacter fucihabitans sp. nov., isolated from the brown alga Fucus spiralis.</title>
        <authorList>
            <person name="Hahnke S."/>
            <person name="Berger M."/>
            <person name="Schlingloff A."/>
            <person name="Athale I."/>
            <person name="Neumann-Schaal M."/>
            <person name="Adenaya A."/>
            <person name="Poehlein A."/>
            <person name="Daniel R."/>
            <person name="Pertersen J."/>
            <person name="Brinkhoff T."/>
        </authorList>
    </citation>
    <scope>NUCLEOTIDE SEQUENCE [LARGE SCALE GENOMIC DNA]</scope>
    <source>
        <strain evidence="3">B14</strain>
    </source>
</reference>
<feature type="transmembrane region" description="Helical" evidence="1">
    <location>
        <begin position="107"/>
        <end position="125"/>
    </location>
</feature>
<gene>
    <name evidence="2" type="ORF">ROLI_022180</name>
</gene>
<sequence length="164" mass="18188">MWCMISGRTGVCGKCQVRGFEPLNTAIPTNRSIVMMYRTVFTSENRSDIRSASTKAAPRFRLMIITDRRAPFRVICSPTSGTSGNATPPTVTHIPIRLAICAHGGQFGILLCLIVFSLGVLWYFVADPLVSFTQHFSRKVSPALNMVIDFPLGWCTGEEQPRTF</sequence>
<accession>A0ABZ2BSZ6</accession>
<evidence type="ECO:0000256" key="1">
    <source>
        <dbReference type="SAM" id="Phobius"/>
    </source>
</evidence>
<dbReference type="Proteomes" id="UP001318682">
    <property type="component" value="Chromosome"/>
</dbReference>
<organism evidence="2 3">
    <name type="scientific">Roseobacter fucihabitans</name>
    <dbReference type="NCBI Taxonomy" id="1537242"/>
    <lineage>
        <taxon>Bacteria</taxon>
        <taxon>Pseudomonadati</taxon>
        <taxon>Pseudomonadota</taxon>
        <taxon>Alphaproteobacteria</taxon>
        <taxon>Rhodobacterales</taxon>
        <taxon>Roseobacteraceae</taxon>
        <taxon>Roseobacter</taxon>
    </lineage>
</organism>